<name>D5CT87_SIDLE</name>
<accession>D5CT87</accession>
<keyword evidence="3" id="KW-1185">Reference proteome</keyword>
<dbReference type="AlphaFoldDB" id="D5CT87"/>
<reference evidence="2 3" key="1">
    <citation type="submission" date="2010-03" db="EMBL/GenBank/DDBJ databases">
        <title>Complete sequence of Sideroxydans lithotrophicus ES-1.</title>
        <authorList>
            <consortium name="US DOE Joint Genome Institute"/>
            <person name="Lucas S."/>
            <person name="Copeland A."/>
            <person name="Lapidus A."/>
            <person name="Cheng J.-F."/>
            <person name="Bruce D."/>
            <person name="Goodwin L."/>
            <person name="Pitluck S."/>
            <person name="Munk A.C."/>
            <person name="Detter J.C."/>
            <person name="Han C."/>
            <person name="Tapia R."/>
            <person name="Larimer F."/>
            <person name="Land M."/>
            <person name="Hauser L."/>
            <person name="Kyrpides N."/>
            <person name="Ivanova N."/>
            <person name="Emerson D."/>
            <person name="Woyke T."/>
        </authorList>
    </citation>
    <scope>NUCLEOTIDE SEQUENCE [LARGE SCALE GENOMIC DNA]</scope>
    <source>
        <strain evidence="2 3">ES-1</strain>
    </source>
</reference>
<sequence length="84" mass="9720">MASKSKTVIRNAKRVGNNSRSYDEKHPENPISLRPIADVKKFCFKTDSKGFVYLDRKKWNSLLMLGTFAKPDVMENRFRIAQAK</sequence>
<dbReference type="KEGG" id="slt:Slit_1944"/>
<proteinExistence type="predicted"/>
<evidence type="ECO:0000313" key="2">
    <source>
        <dbReference type="EMBL" id="ADE12173.1"/>
    </source>
</evidence>
<feature type="region of interest" description="Disordered" evidence="1">
    <location>
        <begin position="1"/>
        <end position="30"/>
    </location>
</feature>
<gene>
    <name evidence="2" type="ordered locus">Slit_1944</name>
</gene>
<protein>
    <submittedName>
        <fullName evidence="2">Uncharacterized protein</fullName>
    </submittedName>
</protein>
<evidence type="ECO:0000256" key="1">
    <source>
        <dbReference type="SAM" id="MobiDB-lite"/>
    </source>
</evidence>
<dbReference type="Proteomes" id="UP000001625">
    <property type="component" value="Chromosome"/>
</dbReference>
<dbReference type="RefSeq" id="WP_013030071.1">
    <property type="nucleotide sequence ID" value="NC_013959.1"/>
</dbReference>
<organism evidence="2 3">
    <name type="scientific">Sideroxydans lithotrophicus (strain ES-1)</name>
    <dbReference type="NCBI Taxonomy" id="580332"/>
    <lineage>
        <taxon>Bacteria</taxon>
        <taxon>Pseudomonadati</taxon>
        <taxon>Pseudomonadota</taxon>
        <taxon>Betaproteobacteria</taxon>
        <taxon>Nitrosomonadales</taxon>
        <taxon>Gallionellaceae</taxon>
        <taxon>Sideroxydans</taxon>
    </lineage>
</organism>
<evidence type="ECO:0000313" key="3">
    <source>
        <dbReference type="Proteomes" id="UP000001625"/>
    </source>
</evidence>
<dbReference type="HOGENOM" id="CLU_2525724_0_0_4"/>
<dbReference type="EMBL" id="CP001965">
    <property type="protein sequence ID" value="ADE12173.1"/>
    <property type="molecule type" value="Genomic_DNA"/>
</dbReference>